<organism evidence="2 3">
    <name type="scientific">Aneurinibacillus thermoaerophilus</name>
    <dbReference type="NCBI Taxonomy" id="143495"/>
    <lineage>
        <taxon>Bacteria</taxon>
        <taxon>Bacillati</taxon>
        <taxon>Bacillota</taxon>
        <taxon>Bacilli</taxon>
        <taxon>Bacillales</taxon>
        <taxon>Paenibacillaceae</taxon>
        <taxon>Aneurinibacillus group</taxon>
        <taxon>Aneurinibacillus</taxon>
    </lineage>
</organism>
<accession>A0A1G8FUA4</accession>
<dbReference type="RefSeq" id="WP_091261626.1">
    <property type="nucleotide sequence ID" value="NZ_CP080764.1"/>
</dbReference>
<evidence type="ECO:0000313" key="3">
    <source>
        <dbReference type="Proteomes" id="UP000198956"/>
    </source>
</evidence>
<dbReference type="GeneID" id="97140211"/>
<evidence type="ECO:0000313" key="4">
    <source>
        <dbReference type="Proteomes" id="UP000826616"/>
    </source>
</evidence>
<dbReference type="EMBL" id="CP080764">
    <property type="protein sequence ID" value="QYY43167.1"/>
    <property type="molecule type" value="Genomic_DNA"/>
</dbReference>
<evidence type="ECO:0000313" key="2">
    <source>
        <dbReference type="EMBL" id="SDH85719.1"/>
    </source>
</evidence>
<proteinExistence type="predicted"/>
<dbReference type="AlphaFoldDB" id="A0A1G8FUA4"/>
<protein>
    <submittedName>
        <fullName evidence="2">Uncharacterized protein</fullName>
    </submittedName>
</protein>
<dbReference type="OrthoDB" id="2085574at2"/>
<name>A0A1G8FUA4_ANETH</name>
<dbReference type="EMBL" id="FNDE01000086">
    <property type="protein sequence ID" value="SDH85719.1"/>
    <property type="molecule type" value="Genomic_DNA"/>
</dbReference>
<dbReference type="Proteomes" id="UP000826616">
    <property type="component" value="Chromosome"/>
</dbReference>
<reference evidence="1 4" key="2">
    <citation type="submission" date="2021-08" db="EMBL/GenBank/DDBJ databases">
        <title>Complete genome sequence of the strain Aneurinibacillus thermoaerophilus CCM 8960.</title>
        <authorList>
            <person name="Musilova J."/>
            <person name="Kourilova X."/>
            <person name="Pernicova I."/>
            <person name="Bezdicek M."/>
            <person name="Lengerova M."/>
            <person name="Obruca S."/>
            <person name="Sedlar K."/>
        </authorList>
    </citation>
    <scope>NUCLEOTIDE SEQUENCE [LARGE SCALE GENOMIC DNA]</scope>
    <source>
        <strain evidence="1 4">CCM 8960</strain>
    </source>
</reference>
<dbReference type="Proteomes" id="UP000198956">
    <property type="component" value="Unassembled WGS sequence"/>
</dbReference>
<gene>
    <name evidence="1" type="ORF">K3F53_02405</name>
    <name evidence="2" type="ORF">SAMN04489735_10863</name>
</gene>
<evidence type="ECO:0000313" key="1">
    <source>
        <dbReference type="EMBL" id="QYY43167.1"/>
    </source>
</evidence>
<sequence length="155" mass="16652">MKTKTISRMVKGVLATSLATAVAFGVRQESLAASPQNQENVVKPQAGVITPQSIVSKTKSVTFKAGGTYQTLSITGTFETQYSDIYERQMFAGIKSITSKVTTGGSWKQTGYEVRLIDGGRTYVIIVSGYFTIAGVTYTVTESVEFYCNADGSIS</sequence>
<keyword evidence="4" id="KW-1185">Reference proteome</keyword>
<reference evidence="2 3" key="1">
    <citation type="submission" date="2016-10" db="EMBL/GenBank/DDBJ databases">
        <authorList>
            <person name="de Groot N.N."/>
        </authorList>
    </citation>
    <scope>NUCLEOTIDE SEQUENCE [LARGE SCALE GENOMIC DNA]</scope>
    <source>
        <strain evidence="2 3">L 420-91</strain>
    </source>
</reference>